<dbReference type="EMBL" id="QKLU01000005">
    <property type="protein sequence ID" value="PYF72965.1"/>
    <property type="molecule type" value="Genomic_DNA"/>
</dbReference>
<dbReference type="PANTHER" id="PTHR40980">
    <property type="entry name" value="PLUG DOMAIN-CONTAINING PROTEIN"/>
    <property type="match status" value="1"/>
</dbReference>
<dbReference type="SUPFAM" id="SSF49464">
    <property type="entry name" value="Carboxypeptidase regulatory domain-like"/>
    <property type="match status" value="1"/>
</dbReference>
<dbReference type="OrthoDB" id="724695at2"/>
<reference evidence="7 8" key="1">
    <citation type="submission" date="2018-06" db="EMBL/GenBank/DDBJ databases">
        <title>Genomic Encyclopedia of Archaeal and Bacterial Type Strains, Phase II (KMG-II): from individual species to whole genera.</title>
        <authorList>
            <person name="Goeker M."/>
        </authorList>
    </citation>
    <scope>NUCLEOTIDE SEQUENCE [LARGE SCALE GENOMIC DNA]</scope>
    <source>
        <strain evidence="7 8">DSM 27372</strain>
    </source>
</reference>
<keyword evidence="2" id="KW-0472">Membrane</keyword>
<keyword evidence="7" id="KW-0675">Receptor</keyword>
<dbReference type="Pfam" id="PF13620">
    <property type="entry name" value="CarboxypepD_reg"/>
    <property type="match status" value="1"/>
</dbReference>
<feature type="domain" description="TonB-dependent receptor plug" evidence="5">
    <location>
        <begin position="142"/>
        <end position="230"/>
    </location>
</feature>
<dbReference type="Gene3D" id="2.170.130.10">
    <property type="entry name" value="TonB-dependent receptor, plug domain"/>
    <property type="match status" value="1"/>
</dbReference>
<dbReference type="Pfam" id="PF14905">
    <property type="entry name" value="OMP_b-brl_3"/>
    <property type="match status" value="1"/>
</dbReference>
<evidence type="ECO:0000256" key="3">
    <source>
        <dbReference type="ARBA" id="ARBA00023237"/>
    </source>
</evidence>
<dbReference type="AlphaFoldDB" id="A0A318UBN4"/>
<dbReference type="Proteomes" id="UP000248198">
    <property type="component" value="Unassembled WGS sequence"/>
</dbReference>
<feature type="domain" description="Outer membrane protein beta-barrel" evidence="6">
    <location>
        <begin position="388"/>
        <end position="791"/>
    </location>
</feature>
<gene>
    <name evidence="7" type="ORF">B0O44_105340</name>
</gene>
<dbReference type="Gene3D" id="2.60.40.1120">
    <property type="entry name" value="Carboxypeptidase-like, regulatory domain"/>
    <property type="match status" value="1"/>
</dbReference>
<dbReference type="SUPFAM" id="SSF56935">
    <property type="entry name" value="Porins"/>
    <property type="match status" value="1"/>
</dbReference>
<dbReference type="PANTHER" id="PTHR40980:SF4">
    <property type="entry name" value="TONB-DEPENDENT RECEPTOR-LIKE BETA-BARREL DOMAIN-CONTAINING PROTEIN"/>
    <property type="match status" value="1"/>
</dbReference>
<dbReference type="GO" id="GO:0009279">
    <property type="term" value="C:cell outer membrane"/>
    <property type="evidence" value="ECO:0007669"/>
    <property type="project" value="UniProtKB-SubCell"/>
</dbReference>
<sequence length="815" mass="91561">MKFNSIWIGTLCGWLLFLTDPAKAQTTVNRSFTGNIVDHKNSPQPYATVILKNEQDTSITQSTKSNDLGYFTFKNVKPGNYQIKITMIGFEPFIRSGVLIDSNSKPATLGVIRLQVSTRVLHDVIIKGTVPKIERQIDKTIVNVDQDITNAGSTVLEAMKKLPGVQISEDGQLSLNGKSGINVMIDGKPTYLSASDLAALLNGMPSANVQKIEIMTSPSAKYDASGNGGIINIVKKKNRKEGFNGSFNGNYRQGYYGNYGGGVSLSYKTDFYNLYLDNSYTYKKDFFNRTVNVDVLDGNHILQSERTSSNDNITSNKTYSPALGIDLYLSRNTTLSLTGNMNIQSSSDQTLSDMNIFDGNRSLSGTEYFSALNKNKPFNYTTGIALAHELDSSGRVLTFSLDYSGYRNHAGQDNQTLLKDASGNFLDRSLVFLDQSRRLKIYAFKVDYTHPLKSQGRLEVGFKSSYIRANNNNLYYQDLNGLNILDSMQTNYSVNSENINAAYINVSKVYKKLSIQAGLRAEQTITKGLQLLTGESVKQDFLSLFPAVFFDYKFNEQHGLTIRLGRRIERASYHELIPFRRPLTPVLYFQGNPDLKPQLTWHGEVAWSWYGELFLTVGYTIDRNYVRTLPYLDSNQVTVTRMPTNIQRSSSWNIDLSYSRKFANLWTTNTTFSLYQNQFSGQVANFKLNNPGIPTIYISSNNSFSITPKLSAEADLEYNSKRQLVTSSFGAYSTVDIGIRRLLFGSKGALTIKATNLLQSESHNVIDLYKNLYQYSYFNFYTRAIRVNFSYRFGNGKAAKSKKESSSADEQKRAN</sequence>
<organism evidence="7 8">
    <name type="scientific">Pedobacter nutrimenti</name>
    <dbReference type="NCBI Taxonomy" id="1241337"/>
    <lineage>
        <taxon>Bacteria</taxon>
        <taxon>Pseudomonadati</taxon>
        <taxon>Bacteroidota</taxon>
        <taxon>Sphingobacteriia</taxon>
        <taxon>Sphingobacteriales</taxon>
        <taxon>Sphingobacteriaceae</taxon>
        <taxon>Pedobacter</taxon>
    </lineage>
</organism>
<evidence type="ECO:0000313" key="8">
    <source>
        <dbReference type="Proteomes" id="UP000248198"/>
    </source>
</evidence>
<dbReference type="InterPro" id="IPR008969">
    <property type="entry name" value="CarboxyPept-like_regulatory"/>
</dbReference>
<name>A0A318UBN4_9SPHI</name>
<dbReference type="InterPro" id="IPR012910">
    <property type="entry name" value="Plug_dom"/>
</dbReference>
<keyword evidence="8" id="KW-1185">Reference proteome</keyword>
<accession>A0A318UBN4</accession>
<dbReference type="Pfam" id="PF07715">
    <property type="entry name" value="Plug"/>
    <property type="match status" value="1"/>
</dbReference>
<evidence type="ECO:0000256" key="4">
    <source>
        <dbReference type="SAM" id="SignalP"/>
    </source>
</evidence>
<dbReference type="Gene3D" id="2.40.170.20">
    <property type="entry name" value="TonB-dependent receptor, beta-barrel domain"/>
    <property type="match status" value="1"/>
</dbReference>
<evidence type="ECO:0000259" key="6">
    <source>
        <dbReference type="Pfam" id="PF14905"/>
    </source>
</evidence>
<keyword evidence="3" id="KW-0998">Cell outer membrane</keyword>
<dbReference type="InterPro" id="IPR041700">
    <property type="entry name" value="OMP_b-brl_3"/>
</dbReference>
<evidence type="ECO:0000256" key="2">
    <source>
        <dbReference type="ARBA" id="ARBA00023136"/>
    </source>
</evidence>
<dbReference type="InterPro" id="IPR037066">
    <property type="entry name" value="Plug_dom_sf"/>
</dbReference>
<keyword evidence="4" id="KW-0732">Signal</keyword>
<feature type="signal peptide" evidence="4">
    <location>
        <begin position="1"/>
        <end position="24"/>
    </location>
</feature>
<evidence type="ECO:0000259" key="5">
    <source>
        <dbReference type="Pfam" id="PF07715"/>
    </source>
</evidence>
<evidence type="ECO:0000313" key="7">
    <source>
        <dbReference type="EMBL" id="PYF72965.1"/>
    </source>
</evidence>
<comment type="subcellular location">
    <subcellularLocation>
        <location evidence="1">Cell outer membrane</location>
    </subcellularLocation>
</comment>
<dbReference type="RefSeq" id="WP_146229856.1">
    <property type="nucleotide sequence ID" value="NZ_QKLU01000005.1"/>
</dbReference>
<proteinExistence type="predicted"/>
<protein>
    <submittedName>
        <fullName evidence="7">Outer membrane receptor protein involved in Fe transport</fullName>
    </submittedName>
</protein>
<feature type="chain" id="PRO_5016440334" evidence="4">
    <location>
        <begin position="25"/>
        <end position="815"/>
    </location>
</feature>
<evidence type="ECO:0000256" key="1">
    <source>
        <dbReference type="ARBA" id="ARBA00004442"/>
    </source>
</evidence>
<comment type="caution">
    <text evidence="7">The sequence shown here is derived from an EMBL/GenBank/DDBJ whole genome shotgun (WGS) entry which is preliminary data.</text>
</comment>
<dbReference type="InterPro" id="IPR036942">
    <property type="entry name" value="Beta-barrel_TonB_sf"/>
</dbReference>